<evidence type="ECO:0000313" key="2">
    <source>
        <dbReference type="Proteomes" id="UP000664698"/>
    </source>
</evidence>
<keyword evidence="2" id="KW-1185">Reference proteome</keyword>
<proteinExistence type="predicted"/>
<protein>
    <submittedName>
        <fullName evidence="1">Uncharacterized protein</fullName>
    </submittedName>
</protein>
<comment type="caution">
    <text evidence="1">The sequence shown here is derived from an EMBL/GenBank/DDBJ whole genome shotgun (WGS) entry which is preliminary data.</text>
</comment>
<accession>A0ABS3BQB4</accession>
<name>A0ABS3BQB4_9BACT</name>
<gene>
    <name evidence="1" type="ORF">J0A67_06240</name>
</gene>
<dbReference type="Proteomes" id="UP000664698">
    <property type="component" value="Unassembled WGS sequence"/>
</dbReference>
<sequence>MEKEEEFHFGICLAGTISTGVGTAKDFKSMPIKERISFSFGRKLFINRKEIEMLMAACKDSLKHHYQLVS</sequence>
<evidence type="ECO:0000313" key="1">
    <source>
        <dbReference type="EMBL" id="MBN7800451.1"/>
    </source>
</evidence>
<dbReference type="RefSeq" id="WP_206568399.1">
    <property type="nucleotide sequence ID" value="NZ_JAFKCW010000001.1"/>
</dbReference>
<reference evidence="1 2" key="1">
    <citation type="submission" date="2021-03" db="EMBL/GenBank/DDBJ databases">
        <title>novel species isolated from a fishpond in China.</title>
        <authorList>
            <person name="Lu H."/>
            <person name="Cai Z."/>
        </authorList>
    </citation>
    <scope>NUCLEOTIDE SEQUENCE [LARGE SCALE GENOMIC DNA]</scope>
    <source>
        <strain evidence="1 2">JCM 31546</strain>
    </source>
</reference>
<dbReference type="EMBL" id="JAFKCW010000001">
    <property type="protein sequence ID" value="MBN7800451.1"/>
    <property type="molecule type" value="Genomic_DNA"/>
</dbReference>
<organism evidence="1 2">
    <name type="scientific">Algoriphagus aestuariicola</name>
    <dbReference type="NCBI Taxonomy" id="1852016"/>
    <lineage>
        <taxon>Bacteria</taxon>
        <taxon>Pseudomonadati</taxon>
        <taxon>Bacteroidota</taxon>
        <taxon>Cytophagia</taxon>
        <taxon>Cytophagales</taxon>
        <taxon>Cyclobacteriaceae</taxon>
        <taxon>Algoriphagus</taxon>
    </lineage>
</organism>